<organism evidence="1 2">
    <name type="scientific">Tanacetum coccineum</name>
    <dbReference type="NCBI Taxonomy" id="301880"/>
    <lineage>
        <taxon>Eukaryota</taxon>
        <taxon>Viridiplantae</taxon>
        <taxon>Streptophyta</taxon>
        <taxon>Embryophyta</taxon>
        <taxon>Tracheophyta</taxon>
        <taxon>Spermatophyta</taxon>
        <taxon>Magnoliopsida</taxon>
        <taxon>eudicotyledons</taxon>
        <taxon>Gunneridae</taxon>
        <taxon>Pentapetalae</taxon>
        <taxon>asterids</taxon>
        <taxon>campanulids</taxon>
        <taxon>Asterales</taxon>
        <taxon>Asteraceae</taxon>
        <taxon>Asteroideae</taxon>
        <taxon>Anthemideae</taxon>
        <taxon>Anthemidinae</taxon>
        <taxon>Tanacetum</taxon>
    </lineage>
</organism>
<dbReference type="Proteomes" id="UP001151760">
    <property type="component" value="Unassembled WGS sequence"/>
</dbReference>
<protein>
    <submittedName>
        <fullName evidence="1">Uncharacterized protein</fullName>
    </submittedName>
</protein>
<reference evidence="1" key="1">
    <citation type="journal article" date="2022" name="Int. J. Mol. Sci.">
        <title>Draft Genome of Tanacetum Coccineum: Genomic Comparison of Closely Related Tanacetum-Family Plants.</title>
        <authorList>
            <person name="Yamashiro T."/>
            <person name="Shiraishi A."/>
            <person name="Nakayama K."/>
            <person name="Satake H."/>
        </authorList>
    </citation>
    <scope>NUCLEOTIDE SEQUENCE</scope>
</reference>
<reference evidence="1" key="2">
    <citation type="submission" date="2022-01" db="EMBL/GenBank/DDBJ databases">
        <authorList>
            <person name="Yamashiro T."/>
            <person name="Shiraishi A."/>
            <person name="Satake H."/>
            <person name="Nakayama K."/>
        </authorList>
    </citation>
    <scope>NUCLEOTIDE SEQUENCE</scope>
</reference>
<evidence type="ECO:0000313" key="2">
    <source>
        <dbReference type="Proteomes" id="UP001151760"/>
    </source>
</evidence>
<comment type="caution">
    <text evidence="1">The sequence shown here is derived from an EMBL/GenBank/DDBJ whole genome shotgun (WGS) entry which is preliminary data.</text>
</comment>
<evidence type="ECO:0000313" key="1">
    <source>
        <dbReference type="EMBL" id="GJT20879.1"/>
    </source>
</evidence>
<proteinExistence type="predicted"/>
<dbReference type="EMBL" id="BQNB010013842">
    <property type="protein sequence ID" value="GJT20879.1"/>
    <property type="molecule type" value="Genomic_DNA"/>
</dbReference>
<keyword evidence="2" id="KW-1185">Reference proteome</keyword>
<name>A0ABQ5C6N7_9ASTR</name>
<gene>
    <name evidence="1" type="ORF">Tco_0890816</name>
</gene>
<accession>A0ABQ5C6N7</accession>
<sequence>MHALVDGKKIIISEASVKRDLKLEDEEDEAVYKELGDSLVRAATTASSLEAEQDSDEELIIKDGFDVDALNGEEVFVAGQNENVVEKVVDAASSILLLLLHTVTITTEKITLAQAFEALKTSKPKDKGKGIMIEEPVKPMKKKVQIMLDEEVALKLQAEFDEEERLAREKVEKEKKANIALIEEWDDIQAKIDVDYQLAERLQAQEQEELSVEEKAKLFQQLLKQRRKHFAAKSAEEKRNKPPTQAQQRKIMCTYLKNMEGKKPKDLKNKSFYSIQKMFDRSFKRVNTFVDFRIDLVNGSSKRAGE</sequence>